<feature type="chain" id="PRO_5031057830" evidence="3">
    <location>
        <begin position="24"/>
        <end position="600"/>
    </location>
</feature>
<evidence type="ECO:0000256" key="1">
    <source>
        <dbReference type="SAM" id="MobiDB-lite"/>
    </source>
</evidence>
<name>A0A7S1SXL1_9CHLO</name>
<evidence type="ECO:0000256" key="2">
    <source>
        <dbReference type="SAM" id="Phobius"/>
    </source>
</evidence>
<protein>
    <submittedName>
        <fullName evidence="4">Uncharacterized protein</fullName>
    </submittedName>
</protein>
<reference evidence="4" key="1">
    <citation type="submission" date="2021-01" db="EMBL/GenBank/DDBJ databases">
        <authorList>
            <person name="Corre E."/>
            <person name="Pelletier E."/>
            <person name="Niang G."/>
            <person name="Scheremetjew M."/>
            <person name="Finn R."/>
            <person name="Kale V."/>
            <person name="Holt S."/>
            <person name="Cochrane G."/>
            <person name="Meng A."/>
            <person name="Brown T."/>
            <person name="Cohen L."/>
        </authorList>
    </citation>
    <scope>NUCLEOTIDE SEQUENCE</scope>
    <source>
        <strain evidence="4">PLY429</strain>
    </source>
</reference>
<organism evidence="4">
    <name type="scientific">Tetraselmis chuii</name>
    <dbReference type="NCBI Taxonomy" id="63592"/>
    <lineage>
        <taxon>Eukaryota</taxon>
        <taxon>Viridiplantae</taxon>
        <taxon>Chlorophyta</taxon>
        <taxon>core chlorophytes</taxon>
        <taxon>Chlorodendrophyceae</taxon>
        <taxon>Chlorodendrales</taxon>
        <taxon>Chlorodendraceae</taxon>
        <taxon>Tetraselmis</taxon>
    </lineage>
</organism>
<gene>
    <name evidence="4" type="ORF">TCHU04912_LOCUS14075</name>
</gene>
<dbReference type="EMBL" id="HBGG01027319">
    <property type="protein sequence ID" value="CAD9211836.1"/>
    <property type="molecule type" value="Transcribed_RNA"/>
</dbReference>
<feature type="transmembrane region" description="Helical" evidence="2">
    <location>
        <begin position="495"/>
        <end position="519"/>
    </location>
</feature>
<feature type="signal peptide" evidence="3">
    <location>
        <begin position="1"/>
        <end position="23"/>
    </location>
</feature>
<feature type="compositionally biased region" description="Pro residues" evidence="1">
    <location>
        <begin position="312"/>
        <end position="323"/>
    </location>
</feature>
<keyword evidence="2" id="KW-0812">Transmembrane</keyword>
<proteinExistence type="predicted"/>
<keyword evidence="3" id="KW-0732">Signal</keyword>
<feature type="compositionally biased region" description="Pro residues" evidence="1">
    <location>
        <begin position="294"/>
        <end position="304"/>
    </location>
</feature>
<accession>A0A7S1SXL1</accession>
<sequence>MTRRIAALCLLAALALVATPAESQETVTCKVDAFLTCGWLYIPPRYNGEEMFPVGTRLFDSGIGELDAFPDNGLCSNECLDVINGENCVSEKSMLMEACSALQCAVDVKAACGVPEAVAINERVTVNWEEACTDSCVAAMESSVCTGVEEIYPEFRRYKESFGPSGSECSTWQCMSQIADNCEHWVGDYKALPARDMCDIGCYAAMTSDECRLANVEVLLQDGTLASFSRFVDGPSFGPEAPICSEPEPENPWPSVDLIPVRSTPAPVPTNPPCESVSPFNLCLFVNNPKPEEPIPTTPAPSAPAPTTAAPTPAPSPNAPAPNPDNAVRFRSSFGFSEPPEGFPQSFARRMRQLLQTTLIGPRDVTDVVPEEWAQEYKETLANYGSTSGNRLTADDITIEQVNQTFVVGPDGETQTVLIDVDTVMQFADGSSARFFLSSINDALSEIFSDWDLQFAGVTLEGEEPSGEIIDVGEAGVEDVDREIVVEPAEEPSPFPIWAIVLIVVVLLAILGALLFCFLRNRGEEKEEEEIVAANPLNKTLVDAGPVTESKQMVAVDPPAEHSTEMVPVEPAATMAAGTTAELSTEMVAVDTSRDIVERE</sequence>
<keyword evidence="2" id="KW-1133">Transmembrane helix</keyword>
<evidence type="ECO:0000256" key="3">
    <source>
        <dbReference type="SAM" id="SignalP"/>
    </source>
</evidence>
<evidence type="ECO:0000313" key="4">
    <source>
        <dbReference type="EMBL" id="CAD9211836.1"/>
    </source>
</evidence>
<keyword evidence="2" id="KW-0472">Membrane</keyword>
<feature type="region of interest" description="Disordered" evidence="1">
    <location>
        <begin position="291"/>
        <end position="328"/>
    </location>
</feature>
<dbReference type="AlphaFoldDB" id="A0A7S1SXL1"/>